<dbReference type="AlphaFoldDB" id="A0AAV2B2E5"/>
<accession>A0AAV2B2E5</accession>
<evidence type="ECO:0000256" key="1">
    <source>
        <dbReference type="SAM" id="MobiDB-lite"/>
    </source>
</evidence>
<gene>
    <name evidence="2" type="ORF">LARSCL_LOCUS16458</name>
</gene>
<feature type="compositionally biased region" description="Polar residues" evidence="1">
    <location>
        <begin position="418"/>
        <end position="429"/>
    </location>
</feature>
<organism evidence="2 3">
    <name type="scientific">Larinioides sclopetarius</name>
    <dbReference type="NCBI Taxonomy" id="280406"/>
    <lineage>
        <taxon>Eukaryota</taxon>
        <taxon>Metazoa</taxon>
        <taxon>Ecdysozoa</taxon>
        <taxon>Arthropoda</taxon>
        <taxon>Chelicerata</taxon>
        <taxon>Arachnida</taxon>
        <taxon>Araneae</taxon>
        <taxon>Araneomorphae</taxon>
        <taxon>Entelegynae</taxon>
        <taxon>Araneoidea</taxon>
        <taxon>Araneidae</taxon>
        <taxon>Larinioides</taxon>
    </lineage>
</organism>
<sequence>MASKSKSKLKGHEIKCINFKRFAYDVIVYSAKKFGVSENCICIWEGPENDYGYPNFILVIFRLIVRHQIPHRHVMYKRFNSRYESNQLKSFKIIGILYQDVYKELTKAACNIFEEVQVTLSIACELILFLYAKNCGLYLKELAGYWYDCYFHLVTKKFKKEGGLDYLYARGKRPNSEPVDAFFDAFIAENCQSYEDSAKDENLADKFYNEGEEWEKKIEENLLKGCKDFPYVKRTTEYEIEVFVPLASKRGKDSTDDLPVNTGLGILPHEELLKKDFPLIAGATSPQNLPDESLQKPSRPRRGSSSLTKRRQRHTTSRSSVDQGLGQLSLDTSGAKQSSSVLVADNKASFQNLPSSSRQDLLRHHGGFSEEQESASSECTSMEENLGKLSLVFSRAEQLSKKPDASVGDHPAPGQNLGGNQNRPKSTDN</sequence>
<name>A0AAV2B2E5_9ARAC</name>
<protein>
    <submittedName>
        <fullName evidence="2">Uncharacterized protein</fullName>
    </submittedName>
</protein>
<reference evidence="2 3" key="1">
    <citation type="submission" date="2024-04" db="EMBL/GenBank/DDBJ databases">
        <authorList>
            <person name="Rising A."/>
            <person name="Reimegard J."/>
            <person name="Sonavane S."/>
            <person name="Akerstrom W."/>
            <person name="Nylinder S."/>
            <person name="Hedman E."/>
            <person name="Kallberg Y."/>
        </authorList>
    </citation>
    <scope>NUCLEOTIDE SEQUENCE [LARGE SCALE GENOMIC DNA]</scope>
</reference>
<feature type="compositionally biased region" description="Basic residues" evidence="1">
    <location>
        <begin position="298"/>
        <end position="316"/>
    </location>
</feature>
<proteinExistence type="predicted"/>
<feature type="region of interest" description="Disordered" evidence="1">
    <location>
        <begin position="352"/>
        <end position="382"/>
    </location>
</feature>
<comment type="caution">
    <text evidence="2">The sequence shown here is derived from an EMBL/GenBank/DDBJ whole genome shotgun (WGS) entry which is preliminary data.</text>
</comment>
<evidence type="ECO:0000313" key="2">
    <source>
        <dbReference type="EMBL" id="CAL1290393.1"/>
    </source>
</evidence>
<feature type="region of interest" description="Disordered" evidence="1">
    <location>
        <begin position="400"/>
        <end position="429"/>
    </location>
</feature>
<dbReference type="EMBL" id="CAXIEN010000263">
    <property type="protein sequence ID" value="CAL1290393.1"/>
    <property type="molecule type" value="Genomic_DNA"/>
</dbReference>
<feature type="region of interest" description="Disordered" evidence="1">
    <location>
        <begin position="283"/>
        <end position="332"/>
    </location>
</feature>
<keyword evidence="3" id="KW-1185">Reference proteome</keyword>
<evidence type="ECO:0000313" key="3">
    <source>
        <dbReference type="Proteomes" id="UP001497382"/>
    </source>
</evidence>
<dbReference type="Proteomes" id="UP001497382">
    <property type="component" value="Unassembled WGS sequence"/>
</dbReference>